<dbReference type="AlphaFoldDB" id="A0A9R1VZH7"/>
<evidence type="ECO:0000313" key="1">
    <source>
        <dbReference type="EMBL" id="KAJ0214394.1"/>
    </source>
</evidence>
<dbReference type="CDD" id="cd04481">
    <property type="entry name" value="RPA1_DBD_B_like"/>
    <property type="match status" value="1"/>
</dbReference>
<accession>A0A9R1VZH7</accession>
<dbReference type="InterPro" id="IPR012340">
    <property type="entry name" value="NA-bd_OB-fold"/>
</dbReference>
<keyword evidence="2" id="KW-1185">Reference proteome</keyword>
<evidence type="ECO:0008006" key="3">
    <source>
        <dbReference type="Google" id="ProtNLM"/>
    </source>
</evidence>
<comment type="caution">
    <text evidence="1">The sequence shown here is derived from an EMBL/GenBank/DDBJ whole genome shotgun (WGS) entry which is preliminary data.</text>
</comment>
<dbReference type="EMBL" id="NBSK02000004">
    <property type="protein sequence ID" value="KAJ0214394.1"/>
    <property type="molecule type" value="Genomic_DNA"/>
</dbReference>
<dbReference type="PANTHER" id="PTHR47165:SF4">
    <property type="entry name" value="OS03G0429900 PROTEIN"/>
    <property type="match status" value="1"/>
</dbReference>
<dbReference type="Proteomes" id="UP000235145">
    <property type="component" value="Unassembled WGS sequence"/>
</dbReference>
<gene>
    <name evidence="1" type="ORF">LSAT_V11C400193360</name>
</gene>
<reference evidence="1 2" key="1">
    <citation type="journal article" date="2017" name="Nat. Commun.">
        <title>Genome assembly with in vitro proximity ligation data and whole-genome triplication in lettuce.</title>
        <authorList>
            <person name="Reyes-Chin-Wo S."/>
            <person name="Wang Z."/>
            <person name="Yang X."/>
            <person name="Kozik A."/>
            <person name="Arikit S."/>
            <person name="Song C."/>
            <person name="Xia L."/>
            <person name="Froenicke L."/>
            <person name="Lavelle D.O."/>
            <person name="Truco M.J."/>
            <person name="Xia R."/>
            <person name="Zhu S."/>
            <person name="Xu C."/>
            <person name="Xu H."/>
            <person name="Xu X."/>
            <person name="Cox K."/>
            <person name="Korf I."/>
            <person name="Meyers B.C."/>
            <person name="Michelmore R.W."/>
        </authorList>
    </citation>
    <scope>NUCLEOTIDE SEQUENCE [LARGE SCALE GENOMIC DNA]</scope>
    <source>
        <strain evidence="2">cv. Salinas</strain>
        <tissue evidence="1">Seedlings</tissue>
    </source>
</reference>
<evidence type="ECO:0000313" key="2">
    <source>
        <dbReference type="Proteomes" id="UP000235145"/>
    </source>
</evidence>
<dbReference type="Gene3D" id="2.40.50.140">
    <property type="entry name" value="Nucleic acid-binding proteins"/>
    <property type="match status" value="1"/>
</dbReference>
<sequence>MEHITLIKELDSIKDDFTIKVRIKRLWTQKSRFDANETYSIEMVLMDEEDCENFSCSAYGFVFVDFHMIISNNILESDSFDIIGHIFEYGCIDTSEQDKSKYKMLLHLQDIEDTKLKVTLWGHNAYYMQDFLANNNNLAPVVFIVRFARVKFINGRPFSSTYFDVSRLFINNDMNEITSYKNKLVSEDGQQLSSSGIKMMESKQVTEHDDFLKNNVFSNIDDLFEPLEVL</sequence>
<protein>
    <recommendedName>
        <fullName evidence="3">Replication protein A OB domain-containing protein</fullName>
    </recommendedName>
</protein>
<dbReference type="SUPFAM" id="SSF50249">
    <property type="entry name" value="Nucleic acid-binding proteins"/>
    <property type="match status" value="1"/>
</dbReference>
<proteinExistence type="predicted"/>
<organism evidence="1 2">
    <name type="scientific">Lactuca sativa</name>
    <name type="common">Garden lettuce</name>
    <dbReference type="NCBI Taxonomy" id="4236"/>
    <lineage>
        <taxon>Eukaryota</taxon>
        <taxon>Viridiplantae</taxon>
        <taxon>Streptophyta</taxon>
        <taxon>Embryophyta</taxon>
        <taxon>Tracheophyta</taxon>
        <taxon>Spermatophyta</taxon>
        <taxon>Magnoliopsida</taxon>
        <taxon>eudicotyledons</taxon>
        <taxon>Gunneridae</taxon>
        <taxon>Pentapetalae</taxon>
        <taxon>asterids</taxon>
        <taxon>campanulids</taxon>
        <taxon>Asterales</taxon>
        <taxon>Asteraceae</taxon>
        <taxon>Cichorioideae</taxon>
        <taxon>Cichorieae</taxon>
        <taxon>Lactucinae</taxon>
        <taxon>Lactuca</taxon>
    </lineage>
</organism>
<dbReference type="PANTHER" id="PTHR47165">
    <property type="entry name" value="OS03G0429900 PROTEIN"/>
    <property type="match status" value="1"/>
</dbReference>
<name>A0A9R1VZH7_LACSA</name>